<dbReference type="EMBL" id="PFAX01000029">
    <property type="protein sequence ID" value="PIR90273.1"/>
    <property type="molecule type" value="Genomic_DNA"/>
</dbReference>
<dbReference type="PANTHER" id="PTHR30627">
    <property type="entry name" value="PEPTIDOGLYCAN D,D-TRANSPEPTIDASE"/>
    <property type="match status" value="1"/>
</dbReference>
<comment type="caution">
    <text evidence="6">The sequence shown here is derived from an EMBL/GenBank/DDBJ whole genome shotgun (WGS) entry which is preliminary data.</text>
</comment>
<evidence type="ECO:0000313" key="6">
    <source>
        <dbReference type="EMBL" id="PIR90273.1"/>
    </source>
</evidence>
<dbReference type="GO" id="GO:0005886">
    <property type="term" value="C:plasma membrane"/>
    <property type="evidence" value="ECO:0007669"/>
    <property type="project" value="TreeGrafter"/>
</dbReference>
<reference evidence="7" key="1">
    <citation type="submission" date="2017-09" db="EMBL/GenBank/DDBJ databases">
        <title>Depth-based differentiation of microbial function through sediment-hosted aquifers and enrichment of novel symbionts in the deep terrestrial subsurface.</title>
        <authorList>
            <person name="Probst A.J."/>
            <person name="Ladd B."/>
            <person name="Jarett J.K."/>
            <person name="Geller-Mcgrath D.E."/>
            <person name="Sieber C.M.K."/>
            <person name="Emerson J.B."/>
            <person name="Anantharaman K."/>
            <person name="Thomas B.C."/>
            <person name="Malmstrom R."/>
            <person name="Stieglmeier M."/>
            <person name="Klingl A."/>
            <person name="Woyke T."/>
            <person name="Ryan C.M."/>
            <person name="Banfield J.F."/>
        </authorList>
    </citation>
    <scope>NUCLEOTIDE SEQUENCE [LARGE SCALE GENOMIC DNA]</scope>
</reference>
<evidence type="ECO:0000256" key="3">
    <source>
        <dbReference type="SAM" id="Phobius"/>
    </source>
</evidence>
<keyword evidence="3" id="KW-1133">Transmembrane helix</keyword>
<feature type="domain" description="Penicillin-binding protein transpeptidase" evidence="4">
    <location>
        <begin position="236"/>
        <end position="540"/>
    </location>
</feature>
<dbReference type="Gene3D" id="3.30.450.330">
    <property type="match status" value="1"/>
</dbReference>
<dbReference type="SUPFAM" id="SSF56519">
    <property type="entry name" value="Penicillin binding protein dimerisation domain"/>
    <property type="match status" value="1"/>
</dbReference>
<proteinExistence type="predicted"/>
<dbReference type="SUPFAM" id="SSF56601">
    <property type="entry name" value="beta-lactamase/transpeptidase-like"/>
    <property type="match status" value="1"/>
</dbReference>
<gene>
    <name evidence="6" type="ORF">COU05_02555</name>
</gene>
<dbReference type="InterPro" id="IPR036138">
    <property type="entry name" value="PBP_dimer_sf"/>
</dbReference>
<evidence type="ECO:0000259" key="5">
    <source>
        <dbReference type="Pfam" id="PF03717"/>
    </source>
</evidence>
<organism evidence="6 7">
    <name type="scientific">bacterium (Candidatus Gribaldobacteria) CG10_big_fil_rev_8_21_14_0_10_37_21</name>
    <dbReference type="NCBI Taxonomy" id="2014275"/>
    <lineage>
        <taxon>Bacteria</taxon>
        <taxon>Candidatus Gribaldobacteria</taxon>
    </lineage>
</organism>
<dbReference type="GO" id="GO:0071555">
    <property type="term" value="P:cell wall organization"/>
    <property type="evidence" value="ECO:0007669"/>
    <property type="project" value="TreeGrafter"/>
</dbReference>
<feature type="transmembrane region" description="Helical" evidence="3">
    <location>
        <begin position="7"/>
        <end position="27"/>
    </location>
</feature>
<dbReference type="Pfam" id="PF00905">
    <property type="entry name" value="Transpeptidase"/>
    <property type="match status" value="1"/>
</dbReference>
<feature type="domain" description="Penicillin-binding protein dimerisation" evidence="5">
    <location>
        <begin position="51"/>
        <end position="160"/>
    </location>
</feature>
<evidence type="ECO:0008006" key="8">
    <source>
        <dbReference type="Google" id="ProtNLM"/>
    </source>
</evidence>
<dbReference type="InterPro" id="IPR001460">
    <property type="entry name" value="PCN-bd_Tpept"/>
</dbReference>
<evidence type="ECO:0000256" key="1">
    <source>
        <dbReference type="ARBA" id="ARBA00004370"/>
    </source>
</evidence>
<dbReference type="AlphaFoldDB" id="A0A2H0UU40"/>
<dbReference type="Proteomes" id="UP000230132">
    <property type="component" value="Unassembled WGS sequence"/>
</dbReference>
<dbReference type="PANTHER" id="PTHR30627:SF1">
    <property type="entry name" value="PEPTIDOGLYCAN D,D-TRANSPEPTIDASE FTSI"/>
    <property type="match status" value="1"/>
</dbReference>
<dbReference type="InterPro" id="IPR012338">
    <property type="entry name" value="Beta-lactam/transpept-like"/>
</dbReference>
<evidence type="ECO:0000313" key="7">
    <source>
        <dbReference type="Proteomes" id="UP000230132"/>
    </source>
</evidence>
<keyword evidence="3" id="KW-0812">Transmembrane</keyword>
<name>A0A2H0UU40_9BACT</name>
<dbReference type="InterPro" id="IPR005311">
    <property type="entry name" value="PBP_dimer"/>
</dbReference>
<dbReference type="Gene3D" id="3.40.710.10">
    <property type="entry name" value="DD-peptidase/beta-lactamase superfamily"/>
    <property type="match status" value="1"/>
</dbReference>
<evidence type="ECO:0000256" key="2">
    <source>
        <dbReference type="ARBA" id="ARBA00023136"/>
    </source>
</evidence>
<dbReference type="Gene3D" id="3.90.1310.10">
    <property type="entry name" value="Penicillin-binding protein 2a (Domain 2)"/>
    <property type="match status" value="1"/>
</dbReference>
<keyword evidence="2 3" id="KW-0472">Membrane</keyword>
<evidence type="ECO:0000259" key="4">
    <source>
        <dbReference type="Pfam" id="PF00905"/>
    </source>
</evidence>
<protein>
    <recommendedName>
        <fullName evidence="8">Penicillin-binding protein 2</fullName>
    </recommendedName>
</protein>
<dbReference type="Pfam" id="PF03717">
    <property type="entry name" value="PBP_dimer"/>
    <property type="match status" value="1"/>
</dbReference>
<comment type="subcellular location">
    <subcellularLocation>
        <location evidence="1">Membrane</location>
    </subcellularLocation>
</comment>
<sequence length="554" mass="61401">MRAIIKFWLVFSLFFIASGLILTKLFYLQIKNGQYYEALALGQQIVFEEAESERGAIYSLNNKVLAQTFERSVVYILPNKIEQKEETANILAEIFKESPEDLLLKINENIIFKKEISEEQFIKVKALNLTGVVVDTLLSRAYPFSDFASHILGFVNQEGQGQYGVEGYYNEVIEGGTLFQAKALAPDFLFSFLKDNLLGKKGPSSLVLTLDYNLQYLAEKLLKEAKEQWNFDKAQIIILNPTNGKILTMALSPSFDPNNFFEVKEPNTFLNPALQELFEPGSVFKPITMAAGIEEGLVTAQTEYEDTGKVDLGGPAIYNFGKRVWGKQTMTDVLEESINTGAVFVEQKLGKDKFLKYVDSFGFFELTGVDLAGEVSSKNEGLKKGYPRDFASASFGQGIMMTSLQLMRAFSAIANGGKLVQPHIVEKIIYSDGEEKVIEPKLGEQVISQATSVQLTAMLVSVIKNGAGRKAAVPGYHLAGKTGTAQVPLKTGGYDEEKTIQSFIGYFPALNPQFLVFIRLDNPKQTNAASSSVAPIFGELAKYALDLYQIPPDY</sequence>
<dbReference type="InterPro" id="IPR050515">
    <property type="entry name" value="Beta-lactam/transpept"/>
</dbReference>
<accession>A0A2H0UU40</accession>
<dbReference type="GO" id="GO:0008658">
    <property type="term" value="F:penicillin binding"/>
    <property type="evidence" value="ECO:0007669"/>
    <property type="project" value="InterPro"/>
</dbReference>